<gene>
    <name evidence="1" type="ORF">CLV33_10119</name>
</gene>
<dbReference type="Proteomes" id="UP000251545">
    <property type="component" value="Unassembled WGS sequence"/>
</dbReference>
<organism evidence="1 2">
    <name type="scientific">Jejuia pallidilutea</name>
    <dbReference type="NCBI Taxonomy" id="504487"/>
    <lineage>
        <taxon>Bacteria</taxon>
        <taxon>Pseudomonadati</taxon>
        <taxon>Bacteroidota</taxon>
        <taxon>Flavobacteriia</taxon>
        <taxon>Flavobacteriales</taxon>
        <taxon>Flavobacteriaceae</taxon>
        <taxon>Jejuia</taxon>
    </lineage>
</organism>
<proteinExistence type="predicted"/>
<dbReference type="Pfam" id="PF20420">
    <property type="entry name" value="DUF6702"/>
    <property type="match status" value="1"/>
</dbReference>
<comment type="caution">
    <text evidence="1">The sequence shown here is derived from an EMBL/GenBank/DDBJ whole genome shotgun (WGS) entry which is preliminary data.</text>
</comment>
<name>A0A362XA74_9FLAO</name>
<sequence length="167" mass="19492">MKLFKIIISFFIILSLSSFGVLHKYYVSNTQIDYVKEKKSVQIITRLFIDDFENVLKERYGAHVTFDDAHVKTTDVYVERYLGEKLKIHINGKPQPFIFIGKALDMGVAKCYLEIEDVNEINTFKITNQTLFDLFTEQQHIIKLDINSKQKSFVLTKQNDNAVLNFN</sequence>
<dbReference type="RefSeq" id="WP_105472204.1">
    <property type="nucleotide sequence ID" value="NZ_PVEO01000001.1"/>
</dbReference>
<reference evidence="1 2" key="1">
    <citation type="submission" date="2018-02" db="EMBL/GenBank/DDBJ databases">
        <title>Genomic Encyclopedia of Archaeal and Bacterial Type Strains, Phase II (KMG-II): from individual species to whole genera.</title>
        <authorList>
            <person name="Goeker M."/>
        </authorList>
    </citation>
    <scope>NUCLEOTIDE SEQUENCE [LARGE SCALE GENOMIC DNA]</scope>
    <source>
        <strain evidence="1 2">DSM 21165</strain>
    </source>
</reference>
<dbReference type="EMBL" id="PVEO01000001">
    <property type="protein sequence ID" value="PQV51101.1"/>
    <property type="molecule type" value="Genomic_DNA"/>
</dbReference>
<accession>A0A362XA74</accession>
<evidence type="ECO:0000313" key="2">
    <source>
        <dbReference type="Proteomes" id="UP000251545"/>
    </source>
</evidence>
<protein>
    <recommendedName>
        <fullName evidence="3">Peptidase E</fullName>
    </recommendedName>
</protein>
<evidence type="ECO:0008006" key="3">
    <source>
        <dbReference type="Google" id="ProtNLM"/>
    </source>
</evidence>
<evidence type="ECO:0000313" key="1">
    <source>
        <dbReference type="EMBL" id="PQV51101.1"/>
    </source>
</evidence>
<dbReference type="InterPro" id="IPR046525">
    <property type="entry name" value="DUF6702"/>
</dbReference>
<dbReference type="AlphaFoldDB" id="A0A362XA74"/>